<dbReference type="CDD" id="cd01595">
    <property type="entry name" value="Adenylsuccinate_lyase_like"/>
    <property type="match status" value="1"/>
</dbReference>
<feature type="domain" description="Adenylosuccinate lyase C-terminal" evidence="4">
    <location>
        <begin position="380"/>
        <end position="457"/>
    </location>
</feature>
<evidence type="ECO:0000256" key="1">
    <source>
        <dbReference type="ARBA" id="ARBA00022755"/>
    </source>
</evidence>
<evidence type="ECO:0000256" key="2">
    <source>
        <dbReference type="ARBA" id="ARBA00023239"/>
    </source>
</evidence>
<keyword evidence="1" id="KW-0658">Purine biosynthesis</keyword>
<dbReference type="GO" id="GO:0044208">
    <property type="term" value="P:'de novo' AMP biosynthetic process"/>
    <property type="evidence" value="ECO:0007669"/>
    <property type="project" value="TreeGrafter"/>
</dbReference>
<keyword evidence="6" id="KW-1185">Reference proteome</keyword>
<dbReference type="Gene3D" id="1.10.275.10">
    <property type="entry name" value="Fumarase/aspartase (N-terminal domain)"/>
    <property type="match status" value="1"/>
</dbReference>
<comment type="caution">
    <text evidence="5">The sequence shown here is derived from an EMBL/GenBank/DDBJ whole genome shotgun (WGS) entry which is preliminary data.</text>
</comment>
<dbReference type="STRING" id="1912961.BU204_18720"/>
<evidence type="ECO:0000259" key="4">
    <source>
        <dbReference type="SMART" id="SM00998"/>
    </source>
</evidence>
<dbReference type="SMART" id="SM00998">
    <property type="entry name" value="ADSL_C"/>
    <property type="match status" value="1"/>
</dbReference>
<dbReference type="SUPFAM" id="SSF48557">
    <property type="entry name" value="L-aspartase-like"/>
    <property type="match status" value="1"/>
</dbReference>
<dbReference type="Proteomes" id="UP000185596">
    <property type="component" value="Unassembled WGS sequence"/>
</dbReference>
<dbReference type="PROSITE" id="PS00163">
    <property type="entry name" value="FUMARATE_LYASES"/>
    <property type="match status" value="1"/>
</dbReference>
<dbReference type="InterPro" id="IPR008948">
    <property type="entry name" value="L-Aspartase-like"/>
</dbReference>
<reference evidence="5 6" key="1">
    <citation type="submission" date="2016-12" db="EMBL/GenBank/DDBJ databases">
        <title>The draft genome sequence of Actinophytocola sp. 11-183.</title>
        <authorList>
            <person name="Wang W."/>
            <person name="Yuan L."/>
        </authorList>
    </citation>
    <scope>NUCLEOTIDE SEQUENCE [LARGE SCALE GENOMIC DNA]</scope>
    <source>
        <strain evidence="5 6">11-183</strain>
    </source>
</reference>
<gene>
    <name evidence="5" type="ORF">BU204_18720</name>
</gene>
<evidence type="ECO:0000313" key="6">
    <source>
        <dbReference type="Proteomes" id="UP000185596"/>
    </source>
</evidence>
<dbReference type="Gene3D" id="1.10.40.30">
    <property type="entry name" value="Fumarase/aspartase (C-terminal domain)"/>
    <property type="match status" value="1"/>
</dbReference>
<dbReference type="AlphaFoldDB" id="A0A1Q8CNL8"/>
<dbReference type="InterPro" id="IPR019468">
    <property type="entry name" value="AdenyloSucc_lyase_C"/>
</dbReference>
<name>A0A1Q8CNL8_9PSEU</name>
<protein>
    <recommendedName>
        <fullName evidence="4">Adenylosuccinate lyase C-terminal domain-containing protein</fullName>
    </recommendedName>
</protein>
<dbReference type="GO" id="GO:0070626">
    <property type="term" value="F:(S)-2-(5-amino-1-(5-phospho-D-ribosyl)imidazole-4-carboxamido) succinate lyase (fumarate-forming) activity"/>
    <property type="evidence" value="ECO:0007669"/>
    <property type="project" value="TreeGrafter"/>
</dbReference>
<dbReference type="EMBL" id="MSIE01000034">
    <property type="protein sequence ID" value="OLF15943.1"/>
    <property type="molecule type" value="Genomic_DNA"/>
</dbReference>
<dbReference type="Pfam" id="PF00206">
    <property type="entry name" value="Lyase_1"/>
    <property type="match status" value="1"/>
</dbReference>
<dbReference type="PRINTS" id="PR00149">
    <property type="entry name" value="FUMRATELYASE"/>
</dbReference>
<dbReference type="PANTHER" id="PTHR43172:SF1">
    <property type="entry name" value="ADENYLOSUCCINATE LYASE"/>
    <property type="match status" value="1"/>
</dbReference>
<organism evidence="5 6">
    <name type="scientific">Actinophytocola xanthii</name>
    <dbReference type="NCBI Taxonomy" id="1912961"/>
    <lineage>
        <taxon>Bacteria</taxon>
        <taxon>Bacillati</taxon>
        <taxon>Actinomycetota</taxon>
        <taxon>Actinomycetes</taxon>
        <taxon>Pseudonocardiales</taxon>
        <taxon>Pseudonocardiaceae</taxon>
    </lineage>
</organism>
<dbReference type="GO" id="GO:0005829">
    <property type="term" value="C:cytosol"/>
    <property type="evidence" value="ECO:0007669"/>
    <property type="project" value="TreeGrafter"/>
</dbReference>
<dbReference type="GO" id="GO:0004018">
    <property type="term" value="F:N6-(1,2-dicarboxyethyl)AMP AMP-lyase (fumarate-forming) activity"/>
    <property type="evidence" value="ECO:0007669"/>
    <property type="project" value="InterPro"/>
</dbReference>
<evidence type="ECO:0000313" key="5">
    <source>
        <dbReference type="EMBL" id="OLF15943.1"/>
    </source>
</evidence>
<dbReference type="Pfam" id="PF08328">
    <property type="entry name" value="ASL_C"/>
    <property type="match status" value="1"/>
</dbReference>
<accession>A0A1Q8CNL8</accession>
<dbReference type="InterPro" id="IPR022761">
    <property type="entry name" value="Fumarate_lyase_N"/>
</dbReference>
<evidence type="ECO:0000256" key="3">
    <source>
        <dbReference type="ARBA" id="ARBA00025012"/>
    </source>
</evidence>
<dbReference type="Gene3D" id="1.20.200.10">
    <property type="entry name" value="Fumarase/aspartase (Central domain)"/>
    <property type="match status" value="1"/>
</dbReference>
<keyword evidence="2" id="KW-0456">Lyase</keyword>
<dbReference type="PANTHER" id="PTHR43172">
    <property type="entry name" value="ADENYLOSUCCINATE LYASE"/>
    <property type="match status" value="1"/>
</dbReference>
<dbReference type="InterPro" id="IPR013539">
    <property type="entry name" value="PurB_C"/>
</dbReference>
<sequence length="487" mass="52979">MDGYPRFDFDDVSPLDYRYYKGIRGVYDRARPYASESAHIRYQLKVEVALARALAKAGLCTAEVADEIAAACHEVTPEEVYLEELRTKHHVRALVNCVGRRVSEPARPWVHLLLTSSDVTDTAAALRLRDLTIEVLLPDLLDLARLLIDWARATAELPQVGRTHGQFAVPVTFGFTVAGYVHRLGNRIEAVERAAHCLKGKASGAVGAYNAHTLLGDRTTFSPEELEQAVLGELGIAPAAHATQIVPPEYAGDLAWAVTSCFSVLANIADDVRHLMRSEIGELGTAPDATEVGSSTMPHKTNPFRFEMVKSLWKSFAPRLVTTLLDQVSEHQRDLTNGASARFAVELFVAFSCATTVLTRALAAVRVNPARMRRHLDAAGEQVTTEALYVLLALSGHADAYDLVHAAVRRAQSSGEALSGVLRADDRLASSLGGLSDVLVHPESYTGLAAERTEYVCGLWERRLLGSDGMAARLARGNRPRAAEVTP</sequence>
<dbReference type="InterPro" id="IPR020557">
    <property type="entry name" value="Fumarate_lyase_CS"/>
</dbReference>
<comment type="function">
    <text evidence="3">Catalyzes two reactions in de novo purine nucleotide biosynthesis. Catalyzes the breakdown of 5-aminoimidazole- (N-succinylocarboxamide) ribotide (SAICAR or 2-[5-amino-1-(5-phospho-beta-D-ribosyl)imidazole-4-carboxamido]succinate) to 5-aminoimidazole-4-carboxamide ribotide (AICAR or 5-amino-1-(5-phospho-beta-D-ribosyl)imidazole-4-carboxamide) and fumarate, and of adenylosuccinate (ADS or N(6)-(1,2-dicarboxyethyl)-AMP) to adenosine monophosphate (AMP) and fumarate.</text>
</comment>
<dbReference type="GO" id="GO:0006188">
    <property type="term" value="P:IMP biosynthetic process"/>
    <property type="evidence" value="ECO:0007669"/>
    <property type="project" value="InterPro"/>
</dbReference>
<proteinExistence type="predicted"/>
<dbReference type="InterPro" id="IPR000362">
    <property type="entry name" value="Fumarate_lyase_fam"/>
</dbReference>
<dbReference type="InterPro" id="IPR024083">
    <property type="entry name" value="Fumarase/histidase_N"/>
</dbReference>